<dbReference type="InterPro" id="IPR002882">
    <property type="entry name" value="CofD"/>
</dbReference>
<protein>
    <submittedName>
        <fullName evidence="1">CofD-related protein, GAK system</fullName>
    </submittedName>
</protein>
<keyword evidence="2" id="KW-1185">Reference proteome</keyword>
<dbReference type="PANTHER" id="PTHR31240">
    <property type="entry name" value="MATERNAL EFFECT EMBRYO ARREST 18"/>
    <property type="match status" value="1"/>
</dbReference>
<name>A0A1I3XIK5_9BACT</name>
<reference evidence="2" key="1">
    <citation type="submission" date="2016-10" db="EMBL/GenBank/DDBJ databases">
        <authorList>
            <person name="Varghese N."/>
            <person name="Submissions S."/>
        </authorList>
    </citation>
    <scope>NUCLEOTIDE SEQUENCE [LARGE SCALE GENOMIC DNA]</scope>
    <source>
        <strain evidence="2">DSM 5918</strain>
    </source>
</reference>
<dbReference type="RefSeq" id="WP_092377095.1">
    <property type="nucleotide sequence ID" value="NZ_FORX01000016.1"/>
</dbReference>
<dbReference type="PANTHER" id="PTHR31240:SF0">
    <property type="entry name" value="MATERNAL EFFECT EMBRYO ARREST 18"/>
    <property type="match status" value="1"/>
</dbReference>
<dbReference type="Gene3D" id="3.40.50.10680">
    <property type="entry name" value="CofD-like domains"/>
    <property type="match status" value="1"/>
</dbReference>
<accession>A0A1I3XIK5</accession>
<dbReference type="OrthoDB" id="5413830at2"/>
<dbReference type="CDD" id="cd07187">
    <property type="entry name" value="YvcK_like"/>
    <property type="match status" value="1"/>
</dbReference>
<dbReference type="Pfam" id="PF01933">
    <property type="entry name" value="CofD"/>
    <property type="match status" value="1"/>
</dbReference>
<dbReference type="STRING" id="52560.SAMN04488082_11675"/>
<dbReference type="EMBL" id="FORX01000016">
    <property type="protein sequence ID" value="SFK18881.1"/>
    <property type="molecule type" value="Genomic_DNA"/>
</dbReference>
<dbReference type="InterPro" id="IPR027591">
    <property type="entry name" value="CofD-rel_GAK"/>
</dbReference>
<organism evidence="1 2">
    <name type="scientific">Desulfomicrobium apsheronum</name>
    <dbReference type="NCBI Taxonomy" id="52560"/>
    <lineage>
        <taxon>Bacteria</taxon>
        <taxon>Pseudomonadati</taxon>
        <taxon>Thermodesulfobacteriota</taxon>
        <taxon>Desulfovibrionia</taxon>
        <taxon>Desulfovibrionales</taxon>
        <taxon>Desulfomicrobiaceae</taxon>
        <taxon>Desulfomicrobium</taxon>
    </lineage>
</organism>
<dbReference type="NCBIfam" id="TIGR04357">
    <property type="entry name" value="CofD_rel_GAK"/>
    <property type="match status" value="1"/>
</dbReference>
<dbReference type="AlphaFoldDB" id="A0A1I3XIK5"/>
<gene>
    <name evidence="1" type="ORF">SAMN04488082_11675</name>
</gene>
<dbReference type="GO" id="GO:0043743">
    <property type="term" value="F:LPPG:FO 2-phospho-L-lactate transferase activity"/>
    <property type="evidence" value="ECO:0007669"/>
    <property type="project" value="InterPro"/>
</dbReference>
<proteinExistence type="predicted"/>
<evidence type="ECO:0000313" key="2">
    <source>
        <dbReference type="Proteomes" id="UP000198635"/>
    </source>
</evidence>
<dbReference type="SUPFAM" id="SSF142338">
    <property type="entry name" value="CofD-like"/>
    <property type="match status" value="1"/>
</dbReference>
<sequence length="396" mass="43107">MTAIRVTREVNVPDPVRVARALRSPDLGPRILFFTGGTALKETSQALVGYTHNSVHLVTPFDSGGSSAVLRRYFDMPAVGDLRNRLMALADRTLHGYPEIFELFAHRLPKTASSGQLLDELSALVAGSHPLITRVSDPMRKIIRHHLQLFEKSIGPDFDLRGASVGNLILTAGYLENRRHIDPIVYIYSKLVQVRGEVRLLINSNLQLRAVLEGGGHLVGQHLLTGKETPPLSRPVSELSLVDPAKGNAPVRPLIRDKIRRAIQGADLICYPVGSFYSSIVANLLPRGVGQAVSQTPCPKVFIPNTFSDPESVGLSLAGQVRTLLRHLRADAPDSIAISDVLDFVLLDPSVSYPDTKNPQRELASLGIQIIKTPLTDTKTGAIDPHLLCQALISLA</sequence>
<dbReference type="Proteomes" id="UP000198635">
    <property type="component" value="Unassembled WGS sequence"/>
</dbReference>
<dbReference type="InterPro" id="IPR038136">
    <property type="entry name" value="CofD-like_dom_sf"/>
</dbReference>
<evidence type="ECO:0000313" key="1">
    <source>
        <dbReference type="EMBL" id="SFK18881.1"/>
    </source>
</evidence>